<gene>
    <name evidence="2" type="ORF">LTR25_000441</name>
</gene>
<dbReference type="Pfam" id="PF06985">
    <property type="entry name" value="HET"/>
    <property type="match status" value="1"/>
</dbReference>
<evidence type="ECO:0000259" key="1">
    <source>
        <dbReference type="Pfam" id="PF06985"/>
    </source>
</evidence>
<feature type="domain" description="Heterokaryon incompatibility" evidence="1">
    <location>
        <begin position="1"/>
        <end position="70"/>
    </location>
</feature>
<dbReference type="EMBL" id="JAXLQG010000001">
    <property type="protein sequence ID" value="KAK5545434.1"/>
    <property type="molecule type" value="Genomic_DNA"/>
</dbReference>
<dbReference type="InterPro" id="IPR010730">
    <property type="entry name" value="HET"/>
</dbReference>
<evidence type="ECO:0000313" key="3">
    <source>
        <dbReference type="Proteomes" id="UP001345827"/>
    </source>
</evidence>
<evidence type="ECO:0000313" key="2">
    <source>
        <dbReference type="EMBL" id="KAK5545434.1"/>
    </source>
</evidence>
<dbReference type="AlphaFoldDB" id="A0AAV9QKH6"/>
<keyword evidence="3" id="KW-1185">Reference proteome</keyword>
<accession>A0AAV9QKH6</accession>
<sequence length="410" mass="46682">MDTVYSGAEITIVAATGLDEDYGLPGVGLTTRVPQLRATVKHVQIVCTMIHPHETIVRSVWSTRGWAYQEAVLSRRRIVFTDHQLYFECNAMTCSEGLEGDLDTLHTKDKQESLQMMHGGIFAGRDRKSQRFGPMDLENLSLNENLVRYLSLITNFSSRELTFEEDSLNAFKGIARHLAKSRYPLFHLWGLPFPPPSHSPNASTDKAYLSLALLWAHSDDQDLSSKQVSRRPTFPSWSWVGWGGRKIFFPNPSIHQIEHFACKIRCIYFEFGPDCLVEQSYFLRHSNLEELDLRSPRGLHLDVLLASPALLSLSKADPHSWKFAGREARLFLSLSEATTPDNPWFILEKVREQAWELILIGENWAEGKTYFMIVAQHIAFMSKIGVVMVYGLAERHIHFGGLLPGRIRLL</sequence>
<reference evidence="2 3" key="1">
    <citation type="submission" date="2023-06" db="EMBL/GenBank/DDBJ databases">
        <title>Black Yeasts Isolated from many extreme environments.</title>
        <authorList>
            <person name="Coleine C."/>
            <person name="Stajich J.E."/>
            <person name="Selbmann L."/>
        </authorList>
    </citation>
    <scope>NUCLEOTIDE SEQUENCE [LARGE SCALE GENOMIC DNA]</scope>
    <source>
        <strain evidence="2 3">CCFEE 5887</strain>
    </source>
</reference>
<dbReference type="Proteomes" id="UP001345827">
    <property type="component" value="Unassembled WGS sequence"/>
</dbReference>
<dbReference type="PANTHER" id="PTHR33112:SF1">
    <property type="entry name" value="HETEROKARYON INCOMPATIBILITY DOMAIN-CONTAINING PROTEIN"/>
    <property type="match status" value="1"/>
</dbReference>
<protein>
    <recommendedName>
        <fullName evidence="1">Heterokaryon incompatibility domain-containing protein</fullName>
    </recommendedName>
</protein>
<name>A0AAV9QKH6_9PEZI</name>
<dbReference type="PANTHER" id="PTHR33112">
    <property type="entry name" value="DOMAIN PROTEIN, PUTATIVE-RELATED"/>
    <property type="match status" value="1"/>
</dbReference>
<proteinExistence type="predicted"/>
<organism evidence="2 3">
    <name type="scientific">Vermiconidia calcicola</name>
    <dbReference type="NCBI Taxonomy" id="1690605"/>
    <lineage>
        <taxon>Eukaryota</taxon>
        <taxon>Fungi</taxon>
        <taxon>Dikarya</taxon>
        <taxon>Ascomycota</taxon>
        <taxon>Pezizomycotina</taxon>
        <taxon>Dothideomycetes</taxon>
        <taxon>Dothideomycetidae</taxon>
        <taxon>Mycosphaerellales</taxon>
        <taxon>Extremaceae</taxon>
        <taxon>Vermiconidia</taxon>
    </lineage>
</organism>
<comment type="caution">
    <text evidence="2">The sequence shown here is derived from an EMBL/GenBank/DDBJ whole genome shotgun (WGS) entry which is preliminary data.</text>
</comment>